<gene>
    <name evidence="1" type="ORF">A2675_03175</name>
</gene>
<protein>
    <recommendedName>
        <fullName evidence="3">Cthe-2314-like HEPN domain-containing protein</fullName>
    </recommendedName>
</protein>
<accession>A0A1G2S4P8</accession>
<evidence type="ECO:0000313" key="1">
    <source>
        <dbReference type="EMBL" id="OHA79659.1"/>
    </source>
</evidence>
<comment type="caution">
    <text evidence="1">The sequence shown here is derived from an EMBL/GenBank/DDBJ whole genome shotgun (WGS) entry which is preliminary data.</text>
</comment>
<evidence type="ECO:0008006" key="3">
    <source>
        <dbReference type="Google" id="ProtNLM"/>
    </source>
</evidence>
<dbReference type="AlphaFoldDB" id="A0A1G2S4P8"/>
<dbReference type="EMBL" id="MHUS01000044">
    <property type="protein sequence ID" value="OHA79659.1"/>
    <property type="molecule type" value="Genomic_DNA"/>
</dbReference>
<organism evidence="1 2">
    <name type="scientific">Candidatus Yonathbacteria bacterium RIFCSPHIGHO2_01_FULL_51_10</name>
    <dbReference type="NCBI Taxonomy" id="1802723"/>
    <lineage>
        <taxon>Bacteria</taxon>
        <taxon>Candidatus Yonathiibacteriota</taxon>
    </lineage>
</organism>
<sequence length="255" mass="28676">MKKEFTLNARLVGALYHIGMLIKKPYYFEQSALFWSTNRLFSFYYRIVTVYNPKIAYSGDKSFLDADLESYIIRHRIILNDIAYAVWQLLELCGLNVGLSPKGGVHPKNRELSFFDLEKKLSTNSDSRLDGMRGVIQRGATKFSFLKDQRDNIAHYKASILVFGDGPDFDFAIMNAAGTMPTVSDGDTTKLVLKNVFRFTNEQHLFLWEWMNGELTDSIVSLAQANGIPADPSSFATQLSGGAAIALFKEINGID</sequence>
<reference evidence="1 2" key="1">
    <citation type="journal article" date="2016" name="Nat. Commun.">
        <title>Thousands of microbial genomes shed light on interconnected biogeochemical processes in an aquifer system.</title>
        <authorList>
            <person name="Anantharaman K."/>
            <person name="Brown C.T."/>
            <person name="Hug L.A."/>
            <person name="Sharon I."/>
            <person name="Castelle C.J."/>
            <person name="Probst A.J."/>
            <person name="Thomas B.C."/>
            <person name="Singh A."/>
            <person name="Wilkins M.J."/>
            <person name="Karaoz U."/>
            <person name="Brodie E.L."/>
            <person name="Williams K.H."/>
            <person name="Hubbard S.S."/>
            <person name="Banfield J.F."/>
        </authorList>
    </citation>
    <scope>NUCLEOTIDE SEQUENCE [LARGE SCALE GENOMIC DNA]</scope>
</reference>
<dbReference type="Proteomes" id="UP000176997">
    <property type="component" value="Unassembled WGS sequence"/>
</dbReference>
<dbReference type="STRING" id="1802723.A2675_03175"/>
<name>A0A1G2S4P8_9BACT</name>
<proteinExistence type="predicted"/>
<evidence type="ECO:0000313" key="2">
    <source>
        <dbReference type="Proteomes" id="UP000176997"/>
    </source>
</evidence>